<evidence type="ECO:0000313" key="2">
    <source>
        <dbReference type="EMBL" id="RZC08699.1"/>
    </source>
</evidence>
<feature type="compositionally biased region" description="Basic and acidic residues" evidence="1">
    <location>
        <begin position="173"/>
        <end position="186"/>
    </location>
</feature>
<feature type="compositionally biased region" description="Acidic residues" evidence="1">
    <location>
        <begin position="196"/>
        <end position="205"/>
    </location>
</feature>
<dbReference type="Proteomes" id="UP000289340">
    <property type="component" value="Chromosome 6"/>
</dbReference>
<feature type="region of interest" description="Disordered" evidence="1">
    <location>
        <begin position="173"/>
        <end position="205"/>
    </location>
</feature>
<accession>A0A445KDA7</accession>
<reference evidence="2 3" key="1">
    <citation type="submission" date="2018-09" db="EMBL/GenBank/DDBJ databases">
        <title>A high-quality reference genome of wild soybean provides a powerful tool to mine soybean genomes.</title>
        <authorList>
            <person name="Xie M."/>
            <person name="Chung C.Y.L."/>
            <person name="Li M.-W."/>
            <person name="Wong F.-L."/>
            <person name="Chan T.-F."/>
            <person name="Lam H.-M."/>
        </authorList>
    </citation>
    <scope>NUCLEOTIDE SEQUENCE [LARGE SCALE GENOMIC DNA]</scope>
    <source>
        <strain evidence="3">cv. W05</strain>
        <tissue evidence="2">Hypocotyl of etiolated seedlings</tissue>
    </source>
</reference>
<dbReference type="InterPro" id="IPR046959">
    <property type="entry name" value="PRK1-6/SRF4-like"/>
</dbReference>
<gene>
    <name evidence="2" type="ORF">D0Y65_015420</name>
</gene>
<organism evidence="2 3">
    <name type="scientific">Glycine soja</name>
    <name type="common">Wild soybean</name>
    <dbReference type="NCBI Taxonomy" id="3848"/>
    <lineage>
        <taxon>Eukaryota</taxon>
        <taxon>Viridiplantae</taxon>
        <taxon>Streptophyta</taxon>
        <taxon>Embryophyta</taxon>
        <taxon>Tracheophyta</taxon>
        <taxon>Spermatophyta</taxon>
        <taxon>Magnoliopsida</taxon>
        <taxon>eudicotyledons</taxon>
        <taxon>Gunneridae</taxon>
        <taxon>Pentapetalae</taxon>
        <taxon>rosids</taxon>
        <taxon>fabids</taxon>
        <taxon>Fabales</taxon>
        <taxon>Fabaceae</taxon>
        <taxon>Papilionoideae</taxon>
        <taxon>50 kb inversion clade</taxon>
        <taxon>NPAAA clade</taxon>
        <taxon>indigoferoid/millettioid clade</taxon>
        <taxon>Phaseoleae</taxon>
        <taxon>Glycine</taxon>
        <taxon>Glycine subgen. Soja</taxon>
    </lineage>
</organism>
<keyword evidence="3" id="KW-1185">Reference proteome</keyword>
<dbReference type="EMBL" id="QZWG01000006">
    <property type="protein sequence ID" value="RZC08699.1"/>
    <property type="molecule type" value="Genomic_DNA"/>
</dbReference>
<dbReference type="InterPro" id="IPR011009">
    <property type="entry name" value="Kinase-like_dom_sf"/>
</dbReference>
<evidence type="ECO:0000313" key="3">
    <source>
        <dbReference type="Proteomes" id="UP000289340"/>
    </source>
</evidence>
<name>A0A445KDA7_GLYSO</name>
<dbReference type="Gene3D" id="1.10.510.10">
    <property type="entry name" value="Transferase(Phosphotransferase) domain 1"/>
    <property type="match status" value="2"/>
</dbReference>
<evidence type="ECO:0000256" key="1">
    <source>
        <dbReference type="SAM" id="MobiDB-lite"/>
    </source>
</evidence>
<proteinExistence type="predicted"/>
<keyword evidence="2" id="KW-0675">Receptor</keyword>
<dbReference type="GO" id="GO:0016301">
    <property type="term" value="F:kinase activity"/>
    <property type="evidence" value="ECO:0007669"/>
    <property type="project" value="UniProtKB-KW"/>
</dbReference>
<keyword evidence="2" id="KW-0418">Kinase</keyword>
<keyword evidence="2" id="KW-0808">Transferase</keyword>
<sequence length="205" mass="22605">MTSVKLISQLSSNRGTSHVVLDWPARLKIVRGIAQGMHYLYTVLSSSDLPHGNLKSNNAPEAAQQGQVSRSCDVYCLGVVIIAILTGRFPSQYLSNGKGGADVVQWVETAISEGRELEVLDPEIAGSRNWLGEMEQLLHIGAACTESNPQWRLDMAEAVRRIMEIKFEGGHESRSLANSHHGEQSQRRHGTNSFESWDDIEYGSS</sequence>
<dbReference type="PANTHER" id="PTHR48007">
    <property type="entry name" value="LEUCINE-RICH REPEAT RECEPTOR-LIKE PROTEIN KINASE PXC1"/>
    <property type="match status" value="1"/>
</dbReference>
<protein>
    <submittedName>
        <fullName evidence="2">Pollen receptor-like kinase 6</fullName>
    </submittedName>
</protein>
<dbReference type="AlphaFoldDB" id="A0A445KDA7"/>
<dbReference type="SUPFAM" id="SSF56112">
    <property type="entry name" value="Protein kinase-like (PK-like)"/>
    <property type="match status" value="1"/>
</dbReference>
<dbReference type="PANTHER" id="PTHR48007:SF38">
    <property type="entry name" value="LEUCINE-RICH REPEAT PROTEIN KINASE FAMILY PROTEIN"/>
    <property type="match status" value="1"/>
</dbReference>
<comment type="caution">
    <text evidence="2">The sequence shown here is derived from an EMBL/GenBank/DDBJ whole genome shotgun (WGS) entry which is preliminary data.</text>
</comment>